<evidence type="ECO:0000313" key="2">
    <source>
        <dbReference type="EMBL" id="MBB5191704.1"/>
    </source>
</evidence>
<sequence>MIRFKHWFMAALLVMPGFVLAAQVDPASPEAIVRGVSKDVLDIINANTQDPVKQQSLADARLVPLADFGRMTALAVGKYWRTATPDQQQALTTEFRAMLVRTWVAVLSNHKGAQVDVKGTRPGQSADEQTVHSVVNQPGQQAIALDLDFENTAAGWKVYDISVEGISFINSHRNQFGGVIQKDGVDGLIRQLTAANTKAGAHGPAR</sequence>
<evidence type="ECO:0000256" key="1">
    <source>
        <dbReference type="SAM" id="SignalP"/>
    </source>
</evidence>
<comment type="caution">
    <text evidence="2">The sequence shown here is derived from an EMBL/GenBank/DDBJ whole genome shotgun (WGS) entry which is preliminary data.</text>
</comment>
<dbReference type="Pfam" id="PF05494">
    <property type="entry name" value="MlaC"/>
    <property type="match status" value="1"/>
</dbReference>
<protein>
    <submittedName>
        <fullName evidence="2">Phospholipid transport system substrate-binding protein</fullName>
    </submittedName>
</protein>
<feature type="chain" id="PRO_5032360441" evidence="1">
    <location>
        <begin position="22"/>
        <end position="206"/>
    </location>
</feature>
<organism evidence="2 3">
    <name type="scientific">Silvimonas terrae</name>
    <dbReference type="NCBI Taxonomy" id="300266"/>
    <lineage>
        <taxon>Bacteria</taxon>
        <taxon>Pseudomonadati</taxon>
        <taxon>Pseudomonadota</taxon>
        <taxon>Betaproteobacteria</taxon>
        <taxon>Neisseriales</taxon>
        <taxon>Chitinibacteraceae</taxon>
        <taxon>Silvimonas</taxon>
    </lineage>
</organism>
<dbReference type="PANTHER" id="PTHR36573">
    <property type="entry name" value="INTERMEMBRANE PHOSPHOLIPID TRANSPORT SYSTEM BINDING PROTEIN MLAC"/>
    <property type="match status" value="1"/>
</dbReference>
<dbReference type="AlphaFoldDB" id="A0A840RGJ6"/>
<keyword evidence="1" id="KW-0732">Signal</keyword>
<dbReference type="PANTHER" id="PTHR36573:SF1">
    <property type="entry name" value="INTERMEMBRANE PHOSPHOLIPID TRANSPORT SYSTEM BINDING PROTEIN MLAC"/>
    <property type="match status" value="1"/>
</dbReference>
<gene>
    <name evidence="2" type="ORF">HNQ50_002434</name>
</gene>
<reference evidence="2 3" key="1">
    <citation type="submission" date="2020-08" db="EMBL/GenBank/DDBJ databases">
        <title>Genomic Encyclopedia of Type Strains, Phase IV (KMG-IV): sequencing the most valuable type-strain genomes for metagenomic binning, comparative biology and taxonomic classification.</title>
        <authorList>
            <person name="Goeker M."/>
        </authorList>
    </citation>
    <scope>NUCLEOTIDE SEQUENCE [LARGE SCALE GENOMIC DNA]</scope>
    <source>
        <strain evidence="2 3">DSM 18233</strain>
    </source>
</reference>
<dbReference type="Proteomes" id="UP000543030">
    <property type="component" value="Unassembled WGS sequence"/>
</dbReference>
<evidence type="ECO:0000313" key="3">
    <source>
        <dbReference type="Proteomes" id="UP000543030"/>
    </source>
</evidence>
<dbReference type="EMBL" id="JACHHN010000004">
    <property type="protein sequence ID" value="MBB5191704.1"/>
    <property type="molecule type" value="Genomic_DNA"/>
</dbReference>
<name>A0A840RGJ6_9NEIS</name>
<dbReference type="Gene3D" id="3.10.450.50">
    <property type="match status" value="1"/>
</dbReference>
<dbReference type="RefSeq" id="WP_246428686.1">
    <property type="nucleotide sequence ID" value="NZ_JACHHN010000004.1"/>
</dbReference>
<keyword evidence="3" id="KW-1185">Reference proteome</keyword>
<dbReference type="PIRSF" id="PIRSF004649">
    <property type="entry name" value="MlaC"/>
    <property type="match status" value="1"/>
</dbReference>
<dbReference type="InterPro" id="IPR008869">
    <property type="entry name" value="MlaC/ttg2D"/>
</dbReference>
<proteinExistence type="predicted"/>
<feature type="signal peptide" evidence="1">
    <location>
        <begin position="1"/>
        <end position="21"/>
    </location>
</feature>
<dbReference type="Gene3D" id="1.10.10.640">
    <property type="entry name" value="phospholipid-binding protein"/>
    <property type="match status" value="1"/>
</dbReference>
<accession>A0A840RGJ6</accession>